<dbReference type="PANTHER" id="PTHR43415">
    <property type="entry name" value="SPERMIDINE N(1)-ACETYLTRANSFERASE"/>
    <property type="match status" value="1"/>
</dbReference>
<dbReference type="InterPro" id="IPR016181">
    <property type="entry name" value="Acyl_CoA_acyltransferase"/>
</dbReference>
<dbReference type="Pfam" id="PF00583">
    <property type="entry name" value="Acetyltransf_1"/>
    <property type="match status" value="1"/>
</dbReference>
<name>A0A1M7Y269_9FIRM</name>
<dbReference type="OrthoDB" id="9790865at2"/>
<dbReference type="AlphaFoldDB" id="A0A1M7Y269"/>
<dbReference type="Proteomes" id="UP000184612">
    <property type="component" value="Unassembled WGS sequence"/>
</dbReference>
<dbReference type="EMBL" id="FRFD01000003">
    <property type="protein sequence ID" value="SHO45952.1"/>
    <property type="molecule type" value="Genomic_DNA"/>
</dbReference>
<dbReference type="SUPFAM" id="SSF55729">
    <property type="entry name" value="Acyl-CoA N-acyltransferases (Nat)"/>
    <property type="match status" value="1"/>
</dbReference>
<feature type="domain" description="N-acetyltransferase" evidence="1">
    <location>
        <begin position="1"/>
        <end position="164"/>
    </location>
</feature>
<evidence type="ECO:0000313" key="3">
    <source>
        <dbReference type="Proteomes" id="UP000184612"/>
    </source>
</evidence>
<dbReference type="GO" id="GO:0016747">
    <property type="term" value="F:acyltransferase activity, transferring groups other than amino-acyl groups"/>
    <property type="evidence" value="ECO:0007669"/>
    <property type="project" value="InterPro"/>
</dbReference>
<sequence length="164" mass="19129">MQIRNANLKDADNFIDLQLRLDRETEFMMYEPGERNPDRDRTENLLKSAAEGENLLLVVEDKEKLWGYLWAERGSLNRIRHSAYIVTGICKDYRGLGIGTAFFRELDKWAVSNQIKRLELTVMCTNEAAMRLYEKSGFVKEGIKKNSMLVNGQLTDEYYMAKLY</sequence>
<organism evidence="2 3">
    <name type="scientific">Anaerocolumna xylanovorans DSM 12503</name>
    <dbReference type="NCBI Taxonomy" id="1121345"/>
    <lineage>
        <taxon>Bacteria</taxon>
        <taxon>Bacillati</taxon>
        <taxon>Bacillota</taxon>
        <taxon>Clostridia</taxon>
        <taxon>Lachnospirales</taxon>
        <taxon>Lachnospiraceae</taxon>
        <taxon>Anaerocolumna</taxon>
    </lineage>
</organism>
<evidence type="ECO:0000259" key="1">
    <source>
        <dbReference type="PROSITE" id="PS51186"/>
    </source>
</evidence>
<keyword evidence="3" id="KW-1185">Reference proteome</keyword>
<dbReference type="PANTHER" id="PTHR43415:SF3">
    <property type="entry name" value="GNAT-FAMILY ACETYLTRANSFERASE"/>
    <property type="match status" value="1"/>
</dbReference>
<dbReference type="Gene3D" id="3.40.630.30">
    <property type="match status" value="1"/>
</dbReference>
<evidence type="ECO:0000313" key="2">
    <source>
        <dbReference type="EMBL" id="SHO45952.1"/>
    </source>
</evidence>
<dbReference type="CDD" id="cd04301">
    <property type="entry name" value="NAT_SF"/>
    <property type="match status" value="1"/>
</dbReference>
<proteinExistence type="predicted"/>
<reference evidence="2 3" key="1">
    <citation type="submission" date="2016-12" db="EMBL/GenBank/DDBJ databases">
        <authorList>
            <person name="Song W.-J."/>
            <person name="Kurnit D.M."/>
        </authorList>
    </citation>
    <scope>NUCLEOTIDE SEQUENCE [LARGE SCALE GENOMIC DNA]</scope>
    <source>
        <strain evidence="2 3">DSM 12503</strain>
    </source>
</reference>
<protein>
    <submittedName>
        <fullName evidence="2">Protein N-acetyltransferase, RimJ/RimL family</fullName>
    </submittedName>
</protein>
<dbReference type="PROSITE" id="PS51186">
    <property type="entry name" value="GNAT"/>
    <property type="match status" value="1"/>
</dbReference>
<dbReference type="InterPro" id="IPR000182">
    <property type="entry name" value="GNAT_dom"/>
</dbReference>
<accession>A0A1M7Y269</accession>
<dbReference type="STRING" id="1121345.SAMN02745217_01115"/>
<keyword evidence="2" id="KW-0808">Transferase</keyword>
<gene>
    <name evidence="2" type="ORF">SAMN02745217_01115</name>
</gene>
<dbReference type="RefSeq" id="WP_073587737.1">
    <property type="nucleotide sequence ID" value="NZ_FRFD01000003.1"/>
</dbReference>